<evidence type="ECO:0000256" key="9">
    <source>
        <dbReference type="SAM" id="MobiDB-lite"/>
    </source>
</evidence>
<keyword evidence="6 8" id="KW-0175">Coiled coil</keyword>
<gene>
    <name evidence="11" type="ORF">INT48_000812</name>
</gene>
<dbReference type="Pfam" id="PF01302">
    <property type="entry name" value="CAP_GLY"/>
    <property type="match status" value="1"/>
</dbReference>
<dbReference type="PANTHER" id="PTHR18916:SF6">
    <property type="entry name" value="DYNACTIN SUBUNIT 1"/>
    <property type="match status" value="1"/>
</dbReference>
<feature type="compositionally biased region" description="Polar residues" evidence="9">
    <location>
        <begin position="138"/>
        <end position="157"/>
    </location>
</feature>
<dbReference type="PROSITE" id="PS50245">
    <property type="entry name" value="CAP_GLY_2"/>
    <property type="match status" value="1"/>
</dbReference>
<feature type="region of interest" description="Disordered" evidence="9">
    <location>
        <begin position="129"/>
        <end position="246"/>
    </location>
</feature>
<feature type="compositionally biased region" description="Low complexity" evidence="9">
    <location>
        <begin position="173"/>
        <end position="209"/>
    </location>
</feature>
<evidence type="ECO:0000256" key="5">
    <source>
        <dbReference type="ARBA" id="ARBA00023017"/>
    </source>
</evidence>
<dbReference type="Gene3D" id="1.10.287.1490">
    <property type="match status" value="1"/>
</dbReference>
<feature type="compositionally biased region" description="Low complexity" evidence="9">
    <location>
        <begin position="617"/>
        <end position="630"/>
    </location>
</feature>
<feature type="coiled-coil region" evidence="8">
    <location>
        <begin position="347"/>
        <end position="406"/>
    </location>
</feature>
<feature type="region of interest" description="Disordered" evidence="9">
    <location>
        <begin position="611"/>
        <end position="633"/>
    </location>
</feature>
<comment type="subcellular location">
    <subcellularLocation>
        <location evidence="1">Cytoplasm</location>
        <location evidence="1">Cytoskeleton</location>
        <location evidence="1">Spindle</location>
    </subcellularLocation>
</comment>
<name>A0A8H7VYX2_9FUNG</name>
<dbReference type="GO" id="GO:0005874">
    <property type="term" value="C:microtubule"/>
    <property type="evidence" value="ECO:0007669"/>
    <property type="project" value="UniProtKB-KW"/>
</dbReference>
<dbReference type="InterPro" id="IPR036859">
    <property type="entry name" value="CAP-Gly_dom_sf"/>
</dbReference>
<dbReference type="GO" id="GO:0030286">
    <property type="term" value="C:dynein complex"/>
    <property type="evidence" value="ECO:0007669"/>
    <property type="project" value="UniProtKB-KW"/>
</dbReference>
<keyword evidence="12" id="KW-1185">Reference proteome</keyword>
<reference evidence="11" key="1">
    <citation type="submission" date="2021-01" db="EMBL/GenBank/DDBJ databases">
        <title>Metabolic potential, ecology and presence of endohyphal bacteria is reflected in genomic diversity of Mucoromycotina.</title>
        <authorList>
            <person name="Muszewska A."/>
            <person name="Okrasinska A."/>
            <person name="Steczkiewicz K."/>
            <person name="Drgas O."/>
            <person name="Orlowska M."/>
            <person name="Perlinska-Lenart U."/>
            <person name="Aleksandrzak-Piekarczyk T."/>
            <person name="Szatraj K."/>
            <person name="Zielenkiewicz U."/>
            <person name="Pilsyk S."/>
            <person name="Malc E."/>
            <person name="Mieczkowski P."/>
            <person name="Kruszewska J.S."/>
            <person name="Biernat P."/>
            <person name="Pawlowska J."/>
        </authorList>
    </citation>
    <scope>NUCLEOTIDE SEQUENCE</scope>
    <source>
        <strain evidence="11">WA0000018081</strain>
    </source>
</reference>
<dbReference type="InterPro" id="IPR032108">
    <property type="entry name" value="CLIP1_ZNF"/>
</dbReference>
<dbReference type="Pfam" id="PF16641">
    <property type="entry name" value="CLIP1_ZNF"/>
    <property type="match status" value="2"/>
</dbReference>
<feature type="coiled-coil region" evidence="8">
    <location>
        <begin position="246"/>
        <end position="280"/>
    </location>
</feature>
<feature type="compositionally biased region" description="Pro residues" evidence="9">
    <location>
        <begin position="228"/>
        <end position="244"/>
    </location>
</feature>
<dbReference type="Gene3D" id="2.30.30.190">
    <property type="entry name" value="CAP Gly-rich-like domain"/>
    <property type="match status" value="1"/>
</dbReference>
<comment type="caution">
    <text evidence="11">The sequence shown here is derived from an EMBL/GenBank/DDBJ whole genome shotgun (WGS) entry which is preliminary data.</text>
</comment>
<dbReference type="SUPFAM" id="SSF74924">
    <property type="entry name" value="Cap-Gly domain"/>
    <property type="match status" value="2"/>
</dbReference>
<accession>A0A8H7VYX2</accession>
<dbReference type="PANTHER" id="PTHR18916">
    <property type="entry name" value="DYNACTIN 1-RELATED MICROTUBULE-BINDING"/>
    <property type="match status" value="1"/>
</dbReference>
<evidence type="ECO:0000256" key="2">
    <source>
        <dbReference type="ARBA" id="ARBA00022490"/>
    </source>
</evidence>
<keyword evidence="5" id="KW-0243">Dynein</keyword>
<keyword evidence="4" id="KW-0677">Repeat</keyword>
<keyword evidence="7" id="KW-0206">Cytoskeleton</keyword>
<evidence type="ECO:0000256" key="3">
    <source>
        <dbReference type="ARBA" id="ARBA00022701"/>
    </source>
</evidence>
<evidence type="ECO:0000256" key="6">
    <source>
        <dbReference type="ARBA" id="ARBA00023054"/>
    </source>
</evidence>
<evidence type="ECO:0000313" key="11">
    <source>
        <dbReference type="EMBL" id="KAG2236512.1"/>
    </source>
</evidence>
<keyword evidence="3" id="KW-0493">Microtubule</keyword>
<dbReference type="InterPro" id="IPR000938">
    <property type="entry name" value="CAP-Gly_domain"/>
</dbReference>
<proteinExistence type="predicted"/>
<evidence type="ECO:0000313" key="12">
    <source>
        <dbReference type="Proteomes" id="UP000613177"/>
    </source>
</evidence>
<organism evidence="11 12">
    <name type="scientific">Thamnidium elegans</name>
    <dbReference type="NCBI Taxonomy" id="101142"/>
    <lineage>
        <taxon>Eukaryota</taxon>
        <taxon>Fungi</taxon>
        <taxon>Fungi incertae sedis</taxon>
        <taxon>Mucoromycota</taxon>
        <taxon>Mucoromycotina</taxon>
        <taxon>Mucoromycetes</taxon>
        <taxon>Mucorales</taxon>
        <taxon>Mucorineae</taxon>
        <taxon>Mucoraceae</taxon>
        <taxon>Thamnidium</taxon>
    </lineage>
</organism>
<keyword evidence="2" id="KW-0963">Cytoplasm</keyword>
<evidence type="ECO:0000256" key="4">
    <source>
        <dbReference type="ARBA" id="ARBA00022737"/>
    </source>
</evidence>
<dbReference type="AlphaFoldDB" id="A0A8H7VYX2"/>
<evidence type="ECO:0000256" key="8">
    <source>
        <dbReference type="SAM" id="Coils"/>
    </source>
</evidence>
<dbReference type="SMART" id="SM01052">
    <property type="entry name" value="CAP_GLY"/>
    <property type="match status" value="1"/>
</dbReference>
<protein>
    <recommendedName>
        <fullName evidence="10">CAP-Gly domain-containing protein</fullName>
    </recommendedName>
</protein>
<feature type="domain" description="CAP-Gly" evidence="10">
    <location>
        <begin position="49"/>
        <end position="116"/>
    </location>
</feature>
<evidence type="ECO:0000256" key="1">
    <source>
        <dbReference type="ARBA" id="ARBA00004186"/>
    </source>
</evidence>
<sequence length="772" mass="88446">MSTKLKLPSIPVRTPKNRFQSEHDEANKIGQRVTIPSLDNCTGILRYVGEPDFKAGVWAGIELDKQGEGKNDGSVQGYLYIQIYPFFFSSLSTDLLFYNFSKRYFTCAPNTGIFIGVSKIIIHPPIVVKKKPSPTSSTRRSNLPLNRSPSNTTRILNTSSSSTTTTKKKTGLRISSVPSSSSSVSSSSTIATTTATTPPITTNTSRTTITPPPMTRKKSTPSPAAAPVTPPPPPPPPLTPPAPPVQEKISQETNQLYEMLEKVQRERDSFQLQMKNKETAWERLVSSKESLSLQVEEKEYKNRYLQRELDEKAARVEELELGLAERDAVIAKNHRDDEKTCQDQRRIERLETLVRELQAQIKTSQEKQVQKEREYQGSIDQMRREVNSSESMTASLEKECEELRRAGLEAIHAYEDSVIQINHKHEAEIQQKNQHIANLDFTIADLKHKQYTLFDDDEKDIETRLKELSDTVNSNDTQDQRQRLEEQLELTMTELDSERKTIQSMFNEIEQLKSEVNTFKQQSVSIEQKFQSLQSEIEMELMDKKRLIEEADNAFERQAKAEDEHYQLKLSTMTLEKEYNEMAETNKQLEADYIKLMDEMMILEKQDASPTAAPIHNNNSNSTSSSNNNNQTELKERIKTLEREKEEKTIQVKQLYKDLSELESLVENRVFGEAELEEKLEEEKNKVLKLSRELNELKSNFISPTTSSTRGGEDLAKYCELCEKYGHDLIQCENTVKKVVSFIDTHYSYYCDNCDDYGNHITEDCPNQDETF</sequence>
<evidence type="ECO:0000256" key="7">
    <source>
        <dbReference type="ARBA" id="ARBA00023212"/>
    </source>
</evidence>
<dbReference type="EMBL" id="JAEPRE010000016">
    <property type="protein sequence ID" value="KAG2236512.1"/>
    <property type="molecule type" value="Genomic_DNA"/>
</dbReference>
<dbReference type="GO" id="GO:0005819">
    <property type="term" value="C:spindle"/>
    <property type="evidence" value="ECO:0007669"/>
    <property type="project" value="UniProtKB-SubCell"/>
</dbReference>
<dbReference type="Proteomes" id="UP000613177">
    <property type="component" value="Unassembled WGS sequence"/>
</dbReference>
<evidence type="ECO:0000259" key="10">
    <source>
        <dbReference type="PROSITE" id="PS50245"/>
    </source>
</evidence>